<keyword evidence="3" id="KW-0808">Transferase</keyword>
<dbReference type="GO" id="GO:0031419">
    <property type="term" value="F:cobalamin binding"/>
    <property type="evidence" value="ECO:0007669"/>
    <property type="project" value="InterPro"/>
</dbReference>
<dbReference type="GO" id="GO:0046872">
    <property type="term" value="F:metal ion binding"/>
    <property type="evidence" value="ECO:0007669"/>
    <property type="project" value="UniProtKB-KW"/>
</dbReference>
<evidence type="ECO:0000313" key="11">
    <source>
        <dbReference type="EMBL" id="KYG02688.1"/>
    </source>
</evidence>
<evidence type="ECO:0000256" key="4">
    <source>
        <dbReference type="ARBA" id="ARBA00022691"/>
    </source>
</evidence>
<protein>
    <submittedName>
        <fullName evidence="11">Radical SAM protein</fullName>
    </submittedName>
</protein>
<evidence type="ECO:0000256" key="6">
    <source>
        <dbReference type="ARBA" id="ARBA00023004"/>
    </source>
</evidence>
<dbReference type="PANTHER" id="PTHR43409">
    <property type="entry name" value="ANAEROBIC MAGNESIUM-PROTOPORPHYRIN IX MONOMETHYL ESTER CYCLASE-RELATED"/>
    <property type="match status" value="1"/>
</dbReference>
<evidence type="ECO:0000313" key="13">
    <source>
        <dbReference type="Proteomes" id="UP000075604"/>
    </source>
</evidence>
<evidence type="ECO:0000259" key="9">
    <source>
        <dbReference type="PROSITE" id="PS51332"/>
    </source>
</evidence>
<reference evidence="12 13" key="1">
    <citation type="submission" date="2014-02" db="EMBL/GenBank/DDBJ databases">
        <title>The small core and large imbalanced accessory genome model reveals a collaborative survival strategy of Sorangium cellulosum strains in nature.</title>
        <authorList>
            <person name="Han K."/>
            <person name="Peng R."/>
            <person name="Blom J."/>
            <person name="Li Y.-Z."/>
        </authorList>
    </citation>
    <scope>NUCLEOTIDE SEQUENCE [LARGE SCALE GENOMIC DNA]</scope>
    <source>
        <strain evidence="11 12">So0007-03</strain>
        <strain evidence="10 13">So0157-18</strain>
    </source>
</reference>
<keyword evidence="5" id="KW-0479">Metal-binding</keyword>
<sequence>MQIELIATASEDSAYLPRVGLGTLAALTPPEDEVIYTDDVVQPFDLQRDVKDVDLVGISVDSKTARRSYDIAAAYRRRGVKVVLGGIHPTACPDEAMQHADAVVVGEAEDAWPVLLADAKRGELKPIYRPELPNLAGRPPPRRDLFTSKKYIPFQVVQTMRGCPYPCEFCSVSTANGTTMRFRPTDEVLSELRSLGKLIMFADDNVMIHRAYSKELFTRMVPLKKHWIGQCSLAAVKRLENVKLMAESGCKALFIGFESIDEETVKFTGKRQNRPSQYKETMAMLHDHGISVWGSFVFGFDTDDPEVFDRTVEFGIDMKLTMALYAILTPYPATQLYRRLKAEGRLTDERWWLRRDHDAGSPYFVPKQMSRERLREGWVSAWTKFYAPSSIWRRFTLTRQSSWIQLAGFFPLNFMQHTLAHRKIAGGEQRFRSGVHIEETAAPPATQPQQGPQPPQPARARGGRQLPIVG</sequence>
<comment type="caution">
    <text evidence="11">The sequence shown here is derived from an EMBL/GenBank/DDBJ whole genome shotgun (WGS) entry which is preliminary data.</text>
</comment>
<dbReference type="InterPro" id="IPR025274">
    <property type="entry name" value="DUF4070"/>
</dbReference>
<dbReference type="InterPro" id="IPR023404">
    <property type="entry name" value="rSAM_horseshoe"/>
</dbReference>
<keyword evidence="2" id="KW-0489">Methyltransferase</keyword>
<dbReference type="SFLD" id="SFLDG01123">
    <property type="entry name" value="methyltransferase_(Class_B)"/>
    <property type="match status" value="1"/>
</dbReference>
<dbReference type="Pfam" id="PF13282">
    <property type="entry name" value="DUF4070"/>
    <property type="match status" value="1"/>
</dbReference>
<feature type="compositionally biased region" description="Low complexity" evidence="8">
    <location>
        <begin position="440"/>
        <end position="450"/>
    </location>
</feature>
<evidence type="ECO:0000256" key="2">
    <source>
        <dbReference type="ARBA" id="ARBA00022603"/>
    </source>
</evidence>
<feature type="region of interest" description="Disordered" evidence="8">
    <location>
        <begin position="440"/>
        <end position="470"/>
    </location>
</feature>
<evidence type="ECO:0000313" key="10">
    <source>
        <dbReference type="EMBL" id="KYF50098.1"/>
    </source>
</evidence>
<dbReference type="Pfam" id="PF04055">
    <property type="entry name" value="Radical_SAM"/>
    <property type="match status" value="1"/>
</dbReference>
<dbReference type="InterPro" id="IPR007197">
    <property type="entry name" value="rSAM"/>
</dbReference>
<comment type="cofactor">
    <cofactor evidence="1">
        <name>[4Fe-4S] cluster</name>
        <dbReference type="ChEBI" id="CHEBI:49883"/>
    </cofactor>
</comment>
<organism evidence="11 12">
    <name type="scientific">Sorangium cellulosum</name>
    <name type="common">Polyangium cellulosum</name>
    <dbReference type="NCBI Taxonomy" id="56"/>
    <lineage>
        <taxon>Bacteria</taxon>
        <taxon>Pseudomonadati</taxon>
        <taxon>Myxococcota</taxon>
        <taxon>Polyangia</taxon>
        <taxon>Polyangiales</taxon>
        <taxon>Polyangiaceae</taxon>
        <taxon>Sorangium</taxon>
    </lineage>
</organism>
<dbReference type="InterPro" id="IPR006158">
    <property type="entry name" value="Cobalamin-bd"/>
</dbReference>
<accession>A0A150TDW2</accession>
<dbReference type="SFLD" id="SFLDS00029">
    <property type="entry name" value="Radical_SAM"/>
    <property type="match status" value="1"/>
</dbReference>
<dbReference type="CDD" id="cd02068">
    <property type="entry name" value="radical_SAM_B12_BD"/>
    <property type="match status" value="1"/>
</dbReference>
<feature type="compositionally biased region" description="Low complexity" evidence="8">
    <location>
        <begin position="458"/>
        <end position="470"/>
    </location>
</feature>
<keyword evidence="7" id="KW-0411">Iron-sulfur</keyword>
<dbReference type="GO" id="GO:0005829">
    <property type="term" value="C:cytosol"/>
    <property type="evidence" value="ECO:0007669"/>
    <property type="project" value="TreeGrafter"/>
</dbReference>
<dbReference type="PANTHER" id="PTHR43409:SF7">
    <property type="entry name" value="BLL1977 PROTEIN"/>
    <property type="match status" value="1"/>
</dbReference>
<dbReference type="Proteomes" id="UP000075604">
    <property type="component" value="Unassembled WGS sequence"/>
</dbReference>
<dbReference type="InterPro" id="IPR034466">
    <property type="entry name" value="Methyltransferase_Class_B"/>
</dbReference>
<dbReference type="SMART" id="SM00729">
    <property type="entry name" value="Elp3"/>
    <property type="match status" value="1"/>
</dbReference>
<keyword evidence="6" id="KW-0408">Iron</keyword>
<dbReference type="GO" id="GO:0003824">
    <property type="term" value="F:catalytic activity"/>
    <property type="evidence" value="ECO:0007669"/>
    <property type="project" value="InterPro"/>
</dbReference>
<dbReference type="AlphaFoldDB" id="A0A150TDW2"/>
<dbReference type="PROSITE" id="PS51332">
    <property type="entry name" value="B12_BINDING"/>
    <property type="match status" value="1"/>
</dbReference>
<keyword evidence="4" id="KW-0949">S-adenosyl-L-methionine</keyword>
<dbReference type="EMBL" id="JEME01002984">
    <property type="protein sequence ID" value="KYG02688.1"/>
    <property type="molecule type" value="Genomic_DNA"/>
</dbReference>
<dbReference type="Gene3D" id="3.80.30.20">
    <property type="entry name" value="tm_1862 like domain"/>
    <property type="match status" value="1"/>
</dbReference>
<dbReference type="Gene3D" id="3.40.50.280">
    <property type="entry name" value="Cobalamin-binding domain"/>
    <property type="match status" value="1"/>
</dbReference>
<dbReference type="Pfam" id="PF02310">
    <property type="entry name" value="B12-binding"/>
    <property type="match status" value="1"/>
</dbReference>
<dbReference type="InterPro" id="IPR006638">
    <property type="entry name" value="Elp3/MiaA/NifB-like_rSAM"/>
</dbReference>
<dbReference type="InterPro" id="IPR051198">
    <property type="entry name" value="BchE-like"/>
</dbReference>
<evidence type="ECO:0000256" key="8">
    <source>
        <dbReference type="SAM" id="MobiDB-lite"/>
    </source>
</evidence>
<dbReference type="InterPro" id="IPR058240">
    <property type="entry name" value="rSAM_sf"/>
</dbReference>
<dbReference type="EMBL" id="JELX01004171">
    <property type="protein sequence ID" value="KYF50098.1"/>
    <property type="molecule type" value="Genomic_DNA"/>
</dbReference>
<dbReference type="Proteomes" id="UP000075502">
    <property type="component" value="Unassembled WGS sequence"/>
</dbReference>
<dbReference type="SFLD" id="SFLDG01082">
    <property type="entry name" value="B12-binding_domain_containing"/>
    <property type="match status" value="1"/>
</dbReference>
<evidence type="ECO:0000313" key="12">
    <source>
        <dbReference type="Proteomes" id="UP000075502"/>
    </source>
</evidence>
<evidence type="ECO:0000256" key="5">
    <source>
        <dbReference type="ARBA" id="ARBA00022723"/>
    </source>
</evidence>
<gene>
    <name evidence="10" type="ORF">BE04_12295</name>
    <name evidence="11" type="ORF">BE21_05020</name>
</gene>
<dbReference type="SUPFAM" id="SSF102114">
    <property type="entry name" value="Radical SAM enzymes"/>
    <property type="match status" value="1"/>
</dbReference>
<proteinExistence type="predicted"/>
<evidence type="ECO:0000256" key="3">
    <source>
        <dbReference type="ARBA" id="ARBA00022679"/>
    </source>
</evidence>
<evidence type="ECO:0000256" key="1">
    <source>
        <dbReference type="ARBA" id="ARBA00001966"/>
    </source>
</evidence>
<dbReference type="GO" id="GO:0051539">
    <property type="term" value="F:4 iron, 4 sulfur cluster binding"/>
    <property type="evidence" value="ECO:0007669"/>
    <property type="project" value="UniProtKB-KW"/>
</dbReference>
<evidence type="ECO:0000256" key="7">
    <source>
        <dbReference type="ARBA" id="ARBA00023014"/>
    </source>
</evidence>
<feature type="domain" description="B12-binding" evidence="9">
    <location>
        <begin position="1"/>
        <end position="126"/>
    </location>
</feature>
<name>A0A150TDW2_SORCE</name>